<protein>
    <submittedName>
        <fullName evidence="1">Uncharacterized protein</fullName>
    </submittedName>
</protein>
<proteinExistence type="predicted"/>
<accession>A0AAW7TBT5</accession>
<gene>
    <name evidence="1" type="ORF">QZM33_32170</name>
</gene>
<dbReference type="EMBL" id="JAUJRV010000050">
    <property type="protein sequence ID" value="MDN7799592.1"/>
    <property type="molecule type" value="Genomic_DNA"/>
</dbReference>
<comment type="caution">
    <text evidence="1">The sequence shown here is derived from an EMBL/GenBank/DDBJ whole genome shotgun (WGS) entry which is preliminary data.</text>
</comment>
<dbReference type="RefSeq" id="WP_261505613.1">
    <property type="nucleotide sequence ID" value="NZ_JAUJRV010000050.1"/>
</dbReference>
<organism evidence="1 2">
    <name type="scientific">Burkholderia vietnamiensis</name>
    <dbReference type="NCBI Taxonomy" id="60552"/>
    <lineage>
        <taxon>Bacteria</taxon>
        <taxon>Pseudomonadati</taxon>
        <taxon>Pseudomonadota</taxon>
        <taxon>Betaproteobacteria</taxon>
        <taxon>Burkholderiales</taxon>
        <taxon>Burkholderiaceae</taxon>
        <taxon>Burkholderia</taxon>
        <taxon>Burkholderia cepacia complex</taxon>
    </lineage>
</organism>
<evidence type="ECO:0000313" key="1">
    <source>
        <dbReference type="EMBL" id="MDN7799592.1"/>
    </source>
</evidence>
<dbReference type="Proteomes" id="UP001171620">
    <property type="component" value="Unassembled WGS sequence"/>
</dbReference>
<evidence type="ECO:0000313" key="2">
    <source>
        <dbReference type="Proteomes" id="UP001171620"/>
    </source>
</evidence>
<dbReference type="AlphaFoldDB" id="A0AAW7TBT5"/>
<sequence>MPFKVYKDSLPVTDDLLVPVGGVEEGTQDSFVAFANDVRYDLIQIQIDKTDWLFSLLFAQRFQTDREQDTLKN</sequence>
<reference evidence="1" key="1">
    <citation type="submission" date="2023-07" db="EMBL/GenBank/DDBJ databases">
        <title>A collection of bacterial strains from the Burkholderia cepacia Research Laboratory and Repository.</title>
        <authorList>
            <person name="Lipuma J."/>
            <person name="Spilker T."/>
            <person name="Caverly L."/>
        </authorList>
    </citation>
    <scope>NUCLEOTIDE SEQUENCE</scope>
    <source>
        <strain evidence="1">AU44268</strain>
    </source>
</reference>
<name>A0AAW7TBT5_BURVI</name>